<proteinExistence type="predicted"/>
<dbReference type="AlphaFoldDB" id="A0AAD5U9W1"/>
<sequence>MNCQLIENVLPHDLSDKCFALLKSQVEWKTMHHHGGQVPRLISIQGEYGDTIPVYRHPSDELLELVPWSPIVLQIRDILSKTLDQNFNHVLIQYYRSGQDFISEHSDKTLDIKKGTSIVNFSCGATRTMVLRSKKGLQEDRIIKRYELNHNSAFVLDWNTNKEFAHSIRQDKRDDSIKSEQELLENGERISLTFRTIDTFITKPGPDRVIFGQGATGKTIKTANKINNSKEQI</sequence>
<dbReference type="SUPFAM" id="SSF51197">
    <property type="entry name" value="Clavaminate synthase-like"/>
    <property type="match status" value="1"/>
</dbReference>
<evidence type="ECO:0000259" key="1">
    <source>
        <dbReference type="PROSITE" id="PS51471"/>
    </source>
</evidence>
<dbReference type="PANTHER" id="PTHR31212">
    <property type="entry name" value="ALPHA-KETOGLUTARATE-DEPENDENT DIOXYGENASE ALKB HOMOLOG 3"/>
    <property type="match status" value="1"/>
</dbReference>
<organism evidence="2 3">
    <name type="scientific">Boothiomyces macroporosus</name>
    <dbReference type="NCBI Taxonomy" id="261099"/>
    <lineage>
        <taxon>Eukaryota</taxon>
        <taxon>Fungi</taxon>
        <taxon>Fungi incertae sedis</taxon>
        <taxon>Chytridiomycota</taxon>
        <taxon>Chytridiomycota incertae sedis</taxon>
        <taxon>Chytridiomycetes</taxon>
        <taxon>Rhizophydiales</taxon>
        <taxon>Terramycetaceae</taxon>
        <taxon>Boothiomyces</taxon>
    </lineage>
</organism>
<gene>
    <name evidence="2" type="ORF">HK103_001868</name>
</gene>
<dbReference type="Gene3D" id="2.60.120.590">
    <property type="entry name" value="Alpha-ketoglutarate-dependent dioxygenase AlkB-like"/>
    <property type="match status" value="1"/>
</dbReference>
<keyword evidence="3" id="KW-1185">Reference proteome</keyword>
<dbReference type="PROSITE" id="PS51471">
    <property type="entry name" value="FE2OG_OXY"/>
    <property type="match status" value="1"/>
</dbReference>
<name>A0AAD5U9W1_9FUNG</name>
<dbReference type="GO" id="GO:0051213">
    <property type="term" value="F:dioxygenase activity"/>
    <property type="evidence" value="ECO:0007669"/>
    <property type="project" value="InterPro"/>
</dbReference>
<dbReference type="Proteomes" id="UP001210925">
    <property type="component" value="Unassembled WGS sequence"/>
</dbReference>
<dbReference type="InterPro" id="IPR005123">
    <property type="entry name" value="Oxoglu/Fe-dep_dioxygenase_dom"/>
</dbReference>
<dbReference type="PANTHER" id="PTHR31212:SF5">
    <property type="entry name" value="ISOCHORISMATASE FAMILY PROTEIN FAMILY (AFU_ORTHOLOGUE AFUA_3G14500)"/>
    <property type="match status" value="1"/>
</dbReference>
<dbReference type="Pfam" id="PF13532">
    <property type="entry name" value="2OG-FeII_Oxy_2"/>
    <property type="match status" value="1"/>
</dbReference>
<reference evidence="2" key="1">
    <citation type="submission" date="2020-05" db="EMBL/GenBank/DDBJ databases">
        <title>Phylogenomic resolution of chytrid fungi.</title>
        <authorList>
            <person name="Stajich J.E."/>
            <person name="Amses K."/>
            <person name="Simmons R."/>
            <person name="Seto K."/>
            <person name="Myers J."/>
            <person name="Bonds A."/>
            <person name="Quandt C.A."/>
            <person name="Barry K."/>
            <person name="Liu P."/>
            <person name="Grigoriev I."/>
            <person name="Longcore J.E."/>
            <person name="James T.Y."/>
        </authorList>
    </citation>
    <scope>NUCLEOTIDE SEQUENCE</scope>
    <source>
        <strain evidence="2">PLAUS21</strain>
    </source>
</reference>
<dbReference type="InterPro" id="IPR027450">
    <property type="entry name" value="AlkB-like"/>
</dbReference>
<dbReference type="GO" id="GO:0006307">
    <property type="term" value="P:DNA alkylation repair"/>
    <property type="evidence" value="ECO:0007669"/>
    <property type="project" value="InterPro"/>
</dbReference>
<evidence type="ECO:0000313" key="2">
    <source>
        <dbReference type="EMBL" id="KAJ3252031.1"/>
    </source>
</evidence>
<feature type="domain" description="Fe2OG dioxygenase" evidence="1">
    <location>
        <begin position="86"/>
        <end position="198"/>
    </location>
</feature>
<dbReference type="InterPro" id="IPR037151">
    <property type="entry name" value="AlkB-like_sf"/>
</dbReference>
<accession>A0AAD5U9W1</accession>
<comment type="caution">
    <text evidence="2">The sequence shown here is derived from an EMBL/GenBank/DDBJ whole genome shotgun (WGS) entry which is preliminary data.</text>
</comment>
<evidence type="ECO:0000313" key="3">
    <source>
        <dbReference type="Proteomes" id="UP001210925"/>
    </source>
</evidence>
<protein>
    <recommendedName>
        <fullName evidence="1">Fe2OG dioxygenase domain-containing protein</fullName>
    </recommendedName>
</protein>
<dbReference type="EMBL" id="JADGKB010000157">
    <property type="protein sequence ID" value="KAJ3252031.1"/>
    <property type="molecule type" value="Genomic_DNA"/>
</dbReference>
<dbReference type="InterPro" id="IPR032854">
    <property type="entry name" value="ALKBH3"/>
</dbReference>